<dbReference type="CDD" id="cd04332">
    <property type="entry name" value="YbaK_like"/>
    <property type="match status" value="1"/>
</dbReference>
<dbReference type="InterPro" id="IPR036754">
    <property type="entry name" value="YbaK/aa-tRNA-synt-asso_dom_sf"/>
</dbReference>
<proteinExistence type="evidence at transcript level"/>
<dbReference type="PANTHER" id="PTHR30411">
    <property type="entry name" value="CYTOPLASMIC PROTEIN"/>
    <property type="match status" value="1"/>
</dbReference>
<evidence type="ECO:0000313" key="3">
    <source>
        <dbReference type="EMBL" id="BAJ95907.1"/>
    </source>
</evidence>
<dbReference type="PANTHER" id="PTHR30411:SF4">
    <property type="entry name" value="YBAK_AMINOACYL-TRNA SYNTHETASE-ASSOCIATED DOMAIN-CONTAINING PROTEIN"/>
    <property type="match status" value="1"/>
</dbReference>
<dbReference type="InterPro" id="IPR007214">
    <property type="entry name" value="YbaK/aa-tRNA-synth-assoc-dom"/>
</dbReference>
<reference evidence="3" key="1">
    <citation type="journal article" date="2011" name="Plant Physiol.">
        <title>Comprehensive sequence analysis of 24,783 barley full-length cDNAs derived from 12 clone libraries.</title>
        <authorList>
            <person name="Matsumoto T."/>
            <person name="Tanaka T."/>
            <person name="Sakai H."/>
            <person name="Amano N."/>
            <person name="Kanamori H."/>
            <person name="Kurita K."/>
            <person name="Kikuta A."/>
            <person name="Kamiya K."/>
            <person name="Yamamoto M."/>
            <person name="Ikawa H."/>
            <person name="Fujii N."/>
            <person name="Hori K."/>
            <person name="Itoh T."/>
            <person name="Sato K."/>
        </authorList>
    </citation>
    <scope>NUCLEOTIDE SEQUENCE</scope>
    <source>
        <tissue evidence="3">Shoot and root</tissue>
    </source>
</reference>
<evidence type="ECO:0000256" key="1">
    <source>
        <dbReference type="SAM" id="MobiDB-lite"/>
    </source>
</evidence>
<dbReference type="EMBL" id="AK364704">
    <property type="protein sequence ID" value="BAJ95907.1"/>
    <property type="molecule type" value="mRNA"/>
</dbReference>
<feature type="domain" description="YbaK/aminoacyl-tRNA synthetase-associated" evidence="2">
    <location>
        <begin position="94"/>
        <end position="214"/>
    </location>
</feature>
<dbReference type="Pfam" id="PF04073">
    <property type="entry name" value="tRNA_edit"/>
    <property type="match status" value="1"/>
</dbReference>
<feature type="compositionally biased region" description="Basic residues" evidence="1">
    <location>
        <begin position="256"/>
        <end position="270"/>
    </location>
</feature>
<feature type="region of interest" description="Disordered" evidence="1">
    <location>
        <begin position="220"/>
        <end position="270"/>
    </location>
</feature>
<feature type="compositionally biased region" description="Polar residues" evidence="1">
    <location>
        <begin position="227"/>
        <end position="240"/>
    </location>
</feature>
<protein>
    <submittedName>
        <fullName evidence="3">Predicted protein</fullName>
    </submittedName>
</protein>
<name>F2DLD6_HORVV</name>
<dbReference type="AlphaFoldDB" id="F2DLD6"/>
<organism evidence="3">
    <name type="scientific">Hordeum vulgare subsp. vulgare</name>
    <name type="common">Domesticated barley</name>
    <dbReference type="NCBI Taxonomy" id="112509"/>
    <lineage>
        <taxon>Eukaryota</taxon>
        <taxon>Viridiplantae</taxon>
        <taxon>Streptophyta</taxon>
        <taxon>Embryophyta</taxon>
        <taxon>Tracheophyta</taxon>
        <taxon>Spermatophyta</taxon>
        <taxon>Magnoliopsida</taxon>
        <taxon>Liliopsida</taxon>
        <taxon>Poales</taxon>
        <taxon>Poaceae</taxon>
        <taxon>BOP clade</taxon>
        <taxon>Pooideae</taxon>
        <taxon>Triticodae</taxon>
        <taxon>Triticeae</taxon>
        <taxon>Hordeinae</taxon>
        <taxon>Hordeum</taxon>
    </lineage>
</organism>
<sequence length="270" mass="30367">MATSTMGAAAADLEARQLRILRRVEDLELAAQQHRLGALSLTDAEAEVEAGDTEERLSALLAARGVHDFAFRRVPADYYDRTLEERRHLLAAHSVAQLCKSIVMVNTKAAADVVDCSNPKNSKYYVVIVQYMARLNAENIKNFLYTLNENQIPKKRFNMRLAPEEESHMLTGFVHNGVTCIGMKTDIPVIIDEAVTKLDEDFFWLGGGEVDLKLGMRERARGPNRPSRAQTAARNTSPVQQHGRHGQSMHATPHPSCRRFLHRHRTRCPD</sequence>
<dbReference type="Gene3D" id="3.90.960.10">
    <property type="entry name" value="YbaK/aminoacyl-tRNA synthetase-associated domain"/>
    <property type="match status" value="1"/>
</dbReference>
<accession>F2DLD6</accession>
<dbReference type="SUPFAM" id="SSF55826">
    <property type="entry name" value="YbaK/ProRS associated domain"/>
    <property type="match status" value="1"/>
</dbReference>
<dbReference type="GO" id="GO:0002161">
    <property type="term" value="F:aminoacyl-tRNA deacylase activity"/>
    <property type="evidence" value="ECO:0007669"/>
    <property type="project" value="InterPro"/>
</dbReference>
<evidence type="ECO:0000259" key="2">
    <source>
        <dbReference type="Pfam" id="PF04073"/>
    </source>
</evidence>